<keyword evidence="3 5" id="KW-1133">Transmembrane helix</keyword>
<evidence type="ECO:0000256" key="4">
    <source>
        <dbReference type="ARBA" id="ARBA00023136"/>
    </source>
</evidence>
<comment type="caution">
    <text evidence="6">The sequence shown here is derived from an EMBL/GenBank/DDBJ whole genome shotgun (WGS) entry which is preliminary data.</text>
</comment>
<reference evidence="6 7" key="1">
    <citation type="journal article" date="2017" name="Curr. Biol.">
        <title>Genome architecture and evolution of a unichromosomal asexual nematode.</title>
        <authorList>
            <person name="Fradin H."/>
            <person name="Zegar C."/>
            <person name="Gutwein M."/>
            <person name="Lucas J."/>
            <person name="Kovtun M."/>
            <person name="Corcoran D."/>
            <person name="Baugh L.R."/>
            <person name="Kiontke K."/>
            <person name="Gunsalus K."/>
            <person name="Fitch D.H."/>
            <person name="Piano F."/>
        </authorList>
    </citation>
    <scope>NUCLEOTIDE SEQUENCE [LARGE SCALE GENOMIC DNA]</scope>
    <source>
        <strain evidence="6">PF1309</strain>
    </source>
</reference>
<evidence type="ECO:0000256" key="2">
    <source>
        <dbReference type="ARBA" id="ARBA00022692"/>
    </source>
</evidence>
<evidence type="ECO:0000313" key="7">
    <source>
        <dbReference type="Proteomes" id="UP000218231"/>
    </source>
</evidence>
<dbReference type="EMBL" id="LIAE01010679">
    <property type="protein sequence ID" value="PAV56772.1"/>
    <property type="molecule type" value="Genomic_DNA"/>
</dbReference>
<name>A0A2A2J5L6_9BILA</name>
<feature type="transmembrane region" description="Helical" evidence="5">
    <location>
        <begin position="100"/>
        <end position="125"/>
    </location>
</feature>
<feature type="transmembrane region" description="Helical" evidence="5">
    <location>
        <begin position="278"/>
        <end position="299"/>
    </location>
</feature>
<feature type="transmembrane region" description="Helical" evidence="5">
    <location>
        <begin position="74"/>
        <end position="94"/>
    </location>
</feature>
<dbReference type="Pfam" id="PF03619">
    <property type="entry name" value="Solute_trans_a"/>
    <property type="match status" value="1"/>
</dbReference>
<comment type="subcellular location">
    <subcellularLocation>
        <location evidence="1">Membrane</location>
        <topology evidence="1">Multi-pass membrane protein</topology>
    </subcellularLocation>
</comment>
<keyword evidence="4 5" id="KW-0472">Membrane</keyword>
<protein>
    <submittedName>
        <fullName evidence="6">Uncharacterized protein</fullName>
    </submittedName>
</protein>
<accession>A0A2A2J5L6</accession>
<dbReference type="OrthoDB" id="5832279at2759"/>
<keyword evidence="7" id="KW-1185">Reference proteome</keyword>
<sequence length="365" mass="42449">MEIVKTIIHTNDDGLNDTDRKIPSAQIWLQQMDPLYWWFLIIACLFTVIVLVLAVVHLYYVLKYVSNERIQTDLYYLVFMYPVTTLCGVIGMFLPRAAPFLYAVALVYFMLCLFIMVTLLFNIFGSRREMAEWLRERNIKISFKVPPVCCLKFLPEIESSDRNLRHIEWLVFQTPIIRTLLEITNVVVFMELENRHNTWFVLSQLAGFISMFVAFYGCYVMVPLGRQKHSPYRFDFIFRTVDIAQCIYTIQKFCFDFASAFDIVQPDRVLPAQAKAQFWASFMLTWEMMVLSALSTYCLRPSKTILFDKYPIIDSTSCCISESQGPCPIQLPAPGNVGSTETIESRVKEDLKLNSDQIIQRFDSI</sequence>
<organism evidence="6 7">
    <name type="scientific">Diploscapter pachys</name>
    <dbReference type="NCBI Taxonomy" id="2018661"/>
    <lineage>
        <taxon>Eukaryota</taxon>
        <taxon>Metazoa</taxon>
        <taxon>Ecdysozoa</taxon>
        <taxon>Nematoda</taxon>
        <taxon>Chromadorea</taxon>
        <taxon>Rhabditida</taxon>
        <taxon>Rhabditina</taxon>
        <taxon>Rhabditomorpha</taxon>
        <taxon>Rhabditoidea</taxon>
        <taxon>Rhabditidae</taxon>
        <taxon>Diploscapter</taxon>
    </lineage>
</organism>
<evidence type="ECO:0000256" key="3">
    <source>
        <dbReference type="ARBA" id="ARBA00022989"/>
    </source>
</evidence>
<proteinExistence type="predicted"/>
<dbReference type="STRING" id="2018661.A0A2A2J5L6"/>
<gene>
    <name evidence="6" type="ORF">WR25_05028</name>
</gene>
<feature type="transmembrane region" description="Helical" evidence="5">
    <location>
        <begin position="35"/>
        <end position="62"/>
    </location>
</feature>
<evidence type="ECO:0000256" key="5">
    <source>
        <dbReference type="SAM" id="Phobius"/>
    </source>
</evidence>
<dbReference type="PANTHER" id="PTHR23423">
    <property type="entry name" value="ORGANIC SOLUTE TRANSPORTER-RELATED"/>
    <property type="match status" value="1"/>
</dbReference>
<evidence type="ECO:0000313" key="6">
    <source>
        <dbReference type="EMBL" id="PAV56772.1"/>
    </source>
</evidence>
<dbReference type="SMART" id="SM01417">
    <property type="entry name" value="Solute_trans_a"/>
    <property type="match status" value="1"/>
</dbReference>
<dbReference type="GO" id="GO:0016020">
    <property type="term" value="C:membrane"/>
    <property type="evidence" value="ECO:0007669"/>
    <property type="project" value="UniProtKB-SubCell"/>
</dbReference>
<keyword evidence="2 5" id="KW-0812">Transmembrane</keyword>
<dbReference type="Proteomes" id="UP000218231">
    <property type="component" value="Unassembled WGS sequence"/>
</dbReference>
<dbReference type="AlphaFoldDB" id="A0A2A2J5L6"/>
<dbReference type="InterPro" id="IPR005178">
    <property type="entry name" value="Ostalpha/TMEM184C"/>
</dbReference>
<feature type="transmembrane region" description="Helical" evidence="5">
    <location>
        <begin position="199"/>
        <end position="222"/>
    </location>
</feature>
<evidence type="ECO:0000256" key="1">
    <source>
        <dbReference type="ARBA" id="ARBA00004141"/>
    </source>
</evidence>